<keyword evidence="3 9" id="KW-0732">Signal</keyword>
<dbReference type="Pfam" id="PF05922">
    <property type="entry name" value="Inhibitor_I9"/>
    <property type="match status" value="1"/>
</dbReference>
<evidence type="ECO:0000313" key="14">
    <source>
        <dbReference type="EMBL" id="KAH0466267.1"/>
    </source>
</evidence>
<comment type="similarity">
    <text evidence="1 7">Belongs to the peptidase S8 family.</text>
</comment>
<dbReference type="Pfam" id="PF00082">
    <property type="entry name" value="Peptidase_S8"/>
    <property type="match status" value="1"/>
</dbReference>
<evidence type="ECO:0000259" key="11">
    <source>
        <dbReference type="Pfam" id="PF02225"/>
    </source>
</evidence>
<keyword evidence="5 7" id="KW-0720">Serine protease</keyword>
<dbReference type="EMBL" id="JAGFBR010000006">
    <property type="protein sequence ID" value="KAH0466267.1"/>
    <property type="molecule type" value="Genomic_DNA"/>
</dbReference>
<feature type="active site" description="Charge relay system" evidence="6 7">
    <location>
        <position position="239"/>
    </location>
</feature>
<dbReference type="Gene3D" id="3.40.50.200">
    <property type="entry name" value="Peptidase S8/S53 domain"/>
    <property type="match status" value="1"/>
</dbReference>
<dbReference type="Gene3D" id="3.50.30.30">
    <property type="match status" value="1"/>
</dbReference>
<dbReference type="PRINTS" id="PR00723">
    <property type="entry name" value="SUBTILISIN"/>
</dbReference>
<dbReference type="FunFam" id="3.50.30.30:FF:000005">
    <property type="entry name" value="subtilisin-like protease SBT1.5"/>
    <property type="match status" value="1"/>
</dbReference>
<organism evidence="14 15">
    <name type="scientific">Dendrobium chrysotoxum</name>
    <name type="common">Orchid</name>
    <dbReference type="NCBI Taxonomy" id="161865"/>
    <lineage>
        <taxon>Eukaryota</taxon>
        <taxon>Viridiplantae</taxon>
        <taxon>Streptophyta</taxon>
        <taxon>Embryophyta</taxon>
        <taxon>Tracheophyta</taxon>
        <taxon>Spermatophyta</taxon>
        <taxon>Magnoliopsida</taxon>
        <taxon>Liliopsida</taxon>
        <taxon>Asparagales</taxon>
        <taxon>Orchidaceae</taxon>
        <taxon>Epidendroideae</taxon>
        <taxon>Malaxideae</taxon>
        <taxon>Dendrobiinae</taxon>
        <taxon>Dendrobium</taxon>
    </lineage>
</organism>
<evidence type="ECO:0000256" key="1">
    <source>
        <dbReference type="ARBA" id="ARBA00011073"/>
    </source>
</evidence>
<gene>
    <name evidence="14" type="ORF">IEQ34_006370</name>
</gene>
<feature type="chain" id="PRO_5043753630" evidence="9">
    <location>
        <begin position="25"/>
        <end position="803"/>
    </location>
</feature>
<evidence type="ECO:0000256" key="3">
    <source>
        <dbReference type="ARBA" id="ARBA00022729"/>
    </source>
</evidence>
<dbReference type="InterPro" id="IPR003137">
    <property type="entry name" value="PA_domain"/>
</dbReference>
<dbReference type="InterPro" id="IPR036852">
    <property type="entry name" value="Peptidase_S8/S53_dom_sf"/>
</dbReference>
<protein>
    <submittedName>
        <fullName evidence="14">Uncharacterized protein</fullName>
    </submittedName>
</protein>
<dbReference type="InterPro" id="IPR041469">
    <property type="entry name" value="Subtilisin-like_FN3"/>
</dbReference>
<keyword evidence="2 7" id="KW-0645">Protease</keyword>
<dbReference type="InterPro" id="IPR034197">
    <property type="entry name" value="Peptidases_S8_3"/>
</dbReference>
<dbReference type="Pfam" id="PF02225">
    <property type="entry name" value="PA"/>
    <property type="match status" value="1"/>
</dbReference>
<dbReference type="CDD" id="cd04852">
    <property type="entry name" value="Peptidases_S8_3"/>
    <property type="match status" value="1"/>
</dbReference>
<dbReference type="PROSITE" id="PS51892">
    <property type="entry name" value="SUBTILASE"/>
    <property type="match status" value="1"/>
</dbReference>
<evidence type="ECO:0000259" key="10">
    <source>
        <dbReference type="Pfam" id="PF00082"/>
    </source>
</evidence>
<dbReference type="PROSITE" id="PS00138">
    <property type="entry name" value="SUBTILASE_SER"/>
    <property type="match status" value="1"/>
</dbReference>
<accession>A0AAV7HCN7</accession>
<dbReference type="SUPFAM" id="SSF52743">
    <property type="entry name" value="Subtilisin-like"/>
    <property type="match status" value="1"/>
</dbReference>
<keyword evidence="15" id="KW-1185">Reference proteome</keyword>
<feature type="active site" description="Charge relay system" evidence="6 7">
    <location>
        <position position="152"/>
    </location>
</feature>
<dbReference type="AlphaFoldDB" id="A0AAV7HCN7"/>
<feature type="compositionally biased region" description="Polar residues" evidence="8">
    <location>
        <begin position="135"/>
        <end position="144"/>
    </location>
</feature>
<evidence type="ECO:0000259" key="12">
    <source>
        <dbReference type="Pfam" id="PF05922"/>
    </source>
</evidence>
<dbReference type="InterPro" id="IPR023828">
    <property type="entry name" value="Peptidase_S8_Ser-AS"/>
</dbReference>
<evidence type="ECO:0000256" key="2">
    <source>
        <dbReference type="ARBA" id="ARBA00022670"/>
    </source>
</evidence>
<evidence type="ECO:0000256" key="5">
    <source>
        <dbReference type="ARBA" id="ARBA00022825"/>
    </source>
</evidence>
<comment type="caution">
    <text evidence="14">The sequence shown here is derived from an EMBL/GenBank/DDBJ whole genome shotgun (WGS) entry which is preliminary data.</text>
</comment>
<dbReference type="CDD" id="cd02120">
    <property type="entry name" value="PA_subtilisin_like"/>
    <property type="match status" value="1"/>
</dbReference>
<dbReference type="Gene3D" id="2.60.40.2310">
    <property type="match status" value="1"/>
</dbReference>
<evidence type="ECO:0000256" key="8">
    <source>
        <dbReference type="SAM" id="MobiDB-lite"/>
    </source>
</evidence>
<dbReference type="InterPro" id="IPR045051">
    <property type="entry name" value="SBT"/>
</dbReference>
<dbReference type="Pfam" id="PF17766">
    <property type="entry name" value="fn3_6"/>
    <property type="match status" value="1"/>
</dbReference>
<dbReference type="GO" id="GO:0004252">
    <property type="term" value="F:serine-type endopeptidase activity"/>
    <property type="evidence" value="ECO:0007669"/>
    <property type="project" value="UniProtKB-UniRule"/>
</dbReference>
<evidence type="ECO:0000256" key="7">
    <source>
        <dbReference type="PROSITE-ProRule" id="PRU01240"/>
    </source>
</evidence>
<dbReference type="Proteomes" id="UP000775213">
    <property type="component" value="Unassembled WGS sequence"/>
</dbReference>
<dbReference type="InterPro" id="IPR000209">
    <property type="entry name" value="Peptidase_S8/S53_dom"/>
</dbReference>
<name>A0AAV7HCN7_DENCH</name>
<evidence type="ECO:0000256" key="6">
    <source>
        <dbReference type="PIRSR" id="PIRSR615500-1"/>
    </source>
</evidence>
<dbReference type="PANTHER" id="PTHR10795">
    <property type="entry name" value="PROPROTEIN CONVERTASE SUBTILISIN/KEXIN"/>
    <property type="match status" value="1"/>
</dbReference>
<feature type="active site" description="Charge relay system" evidence="6 7">
    <location>
        <position position="585"/>
    </location>
</feature>
<proteinExistence type="inferred from homology"/>
<dbReference type="InterPro" id="IPR010259">
    <property type="entry name" value="S8pro/Inhibitor_I9"/>
</dbReference>
<reference evidence="14 15" key="1">
    <citation type="journal article" date="2021" name="Hortic Res">
        <title>Chromosome-scale assembly of the Dendrobium chrysotoxum genome enhances the understanding of orchid evolution.</title>
        <authorList>
            <person name="Zhang Y."/>
            <person name="Zhang G.Q."/>
            <person name="Zhang D."/>
            <person name="Liu X.D."/>
            <person name="Xu X.Y."/>
            <person name="Sun W.H."/>
            <person name="Yu X."/>
            <person name="Zhu X."/>
            <person name="Wang Z.W."/>
            <person name="Zhao X."/>
            <person name="Zhong W.Y."/>
            <person name="Chen H."/>
            <person name="Yin W.L."/>
            <person name="Huang T."/>
            <person name="Niu S.C."/>
            <person name="Liu Z.J."/>
        </authorList>
    </citation>
    <scope>NUCLEOTIDE SEQUENCE [LARGE SCALE GENOMIC DNA]</scope>
    <source>
        <strain evidence="14">Lindl</strain>
    </source>
</reference>
<evidence type="ECO:0000313" key="15">
    <source>
        <dbReference type="Proteomes" id="UP000775213"/>
    </source>
</evidence>
<feature type="domain" description="Subtilisin-like protease fibronectin type-III" evidence="13">
    <location>
        <begin position="702"/>
        <end position="800"/>
    </location>
</feature>
<feature type="domain" description="PA" evidence="11">
    <location>
        <begin position="399"/>
        <end position="469"/>
    </location>
</feature>
<feature type="region of interest" description="Disordered" evidence="8">
    <location>
        <begin position="123"/>
        <end position="145"/>
    </location>
</feature>
<dbReference type="InterPro" id="IPR037045">
    <property type="entry name" value="S8pro/Inhibitor_I9_sf"/>
</dbReference>
<feature type="domain" description="Peptidase S8/S53" evidence="10">
    <location>
        <begin position="143"/>
        <end position="644"/>
    </location>
</feature>
<dbReference type="Gene3D" id="3.30.70.80">
    <property type="entry name" value="Peptidase S8 propeptide/proteinase inhibitor I9"/>
    <property type="match status" value="1"/>
</dbReference>
<evidence type="ECO:0000256" key="4">
    <source>
        <dbReference type="ARBA" id="ARBA00022801"/>
    </source>
</evidence>
<evidence type="ECO:0000256" key="9">
    <source>
        <dbReference type="SAM" id="SignalP"/>
    </source>
</evidence>
<keyword evidence="4 7" id="KW-0378">Hydrolase</keyword>
<dbReference type="GO" id="GO:0006508">
    <property type="term" value="P:proteolysis"/>
    <property type="evidence" value="ECO:0007669"/>
    <property type="project" value="UniProtKB-KW"/>
</dbReference>
<feature type="domain" description="Inhibitor I9" evidence="12">
    <location>
        <begin position="33"/>
        <end position="112"/>
    </location>
</feature>
<sequence length="803" mass="86013">MSGFPVIIYLSFLLCLLLLVGANGQEGDKREIYVVYMGAIHSQASDNTLKENHIQLLSSILPRGQPIEKYLLRRYKHSFSGFAAMLSKNEADAISKKAGVVSVFVDPIYQLHTTRSWDFLEETSVETDRNPATDAGSSPTSGGSDTIIGLLDTGKLYSWSHSLESGQNRKALAIVAWVLFLAVGKELAWKGMTSILLTVTIWLIKKIIGARHYDIDDDDSSSVNVLPTDVNSPRDDLGHGTHTASTAAGNPIKEASFYGLADGTAKGGSISSRIAMYKVCGIDGCPGSAILSAFDDAIKDGVDLLSISIGASIFLRPDFLTDPIAIGAFHAVEKGITVVCSAGNDGPDVGSIVNTAPWILTVGATTIDRYFESDVVLGGNSKAVKGGAINFSNLTKSATYPLIYAASARSNSSSADDASHCYSDTLNGTKIKGKIVICKQSDNDYSTISKAEDIKTYGAAGAIFVNDLGKSVPTLYMDFPVTEVTTEASIQIMKYIKSTKNPVATILPSITVPKYKPAPEVAYFSSRGPSPETSNIVKARNVFELQPDISAPGVNILASWTQNKDNNVGPSGHKPSHFYVVSGTSMACPHVAGIAAIIKSWNPTWSPAAIRSAIMTTAMQTNNNKSPITTDSGPAATPYDYGSGVINPSSVLQPGLVYETEKNDYLQFLCNYGYTTDMIKNMTVIPNGFKCSKNSSKDLISNLNYPSIAISDFTGKERRIVNRVVKNVGGAEATTYVVSIKSPPELTVEVLPDKLQFSKSVTNLSYQVSFSASSSQLKGDYFGSITWSDGTHRVRSPFVVKSS</sequence>
<evidence type="ECO:0000259" key="13">
    <source>
        <dbReference type="Pfam" id="PF17766"/>
    </source>
</evidence>
<dbReference type="InterPro" id="IPR015500">
    <property type="entry name" value="Peptidase_S8_subtilisin-rel"/>
</dbReference>
<feature type="signal peptide" evidence="9">
    <location>
        <begin position="1"/>
        <end position="24"/>
    </location>
</feature>